<gene>
    <name evidence="1" type="ORF">O0I10_000309</name>
</gene>
<dbReference type="GeneID" id="83207731"/>
<proteinExistence type="predicted"/>
<name>A0AAD7Y5D0_9FUNG</name>
<sequence length="136" mass="15600">MAIWLFENQHFHEAWVPFDRNNQRKLEFVFIHHDSLVRHLLEKTPLEELIPDNNTIDLDEQDPTAIDLVKLNKPDEGGGGGDEDGDDGHALSIMLKDSHFTEPITVYPHMLLGCLTDRDILVARTEHPDDIDKIVK</sequence>
<keyword evidence="2" id="KW-1185">Reference proteome</keyword>
<dbReference type="RefSeq" id="XP_058348943.1">
    <property type="nucleotide sequence ID" value="XM_058480420.1"/>
</dbReference>
<accession>A0AAD7Y5D0</accession>
<dbReference type="AlphaFoldDB" id="A0AAD7Y5D0"/>
<comment type="caution">
    <text evidence="1">The sequence shown here is derived from an EMBL/GenBank/DDBJ whole genome shotgun (WGS) entry which is preliminary data.</text>
</comment>
<evidence type="ECO:0000313" key="2">
    <source>
        <dbReference type="Proteomes" id="UP001234581"/>
    </source>
</evidence>
<organism evidence="1 2">
    <name type="scientific">Lichtheimia ornata</name>
    <dbReference type="NCBI Taxonomy" id="688661"/>
    <lineage>
        <taxon>Eukaryota</taxon>
        <taxon>Fungi</taxon>
        <taxon>Fungi incertae sedis</taxon>
        <taxon>Mucoromycota</taxon>
        <taxon>Mucoromycotina</taxon>
        <taxon>Mucoromycetes</taxon>
        <taxon>Mucorales</taxon>
        <taxon>Lichtheimiaceae</taxon>
        <taxon>Lichtheimia</taxon>
    </lineage>
</organism>
<protein>
    <submittedName>
        <fullName evidence="1">Uncharacterized protein</fullName>
    </submittedName>
</protein>
<reference evidence="1 2" key="1">
    <citation type="submission" date="2023-03" db="EMBL/GenBank/DDBJ databases">
        <title>Genome sequence of Lichtheimia ornata CBS 291.66.</title>
        <authorList>
            <person name="Mohabir J.T."/>
            <person name="Shea T.P."/>
            <person name="Kurbessoian T."/>
            <person name="Berby B."/>
            <person name="Fontaine J."/>
            <person name="Livny J."/>
            <person name="Gnirke A."/>
            <person name="Stajich J.E."/>
            <person name="Cuomo C.A."/>
        </authorList>
    </citation>
    <scope>NUCLEOTIDE SEQUENCE [LARGE SCALE GENOMIC DNA]</scope>
    <source>
        <strain evidence="1">CBS 291.66</strain>
    </source>
</reference>
<dbReference type="Proteomes" id="UP001234581">
    <property type="component" value="Unassembled WGS sequence"/>
</dbReference>
<evidence type="ECO:0000313" key="1">
    <source>
        <dbReference type="EMBL" id="KAJ8664031.1"/>
    </source>
</evidence>
<dbReference type="EMBL" id="JARTCD010000001">
    <property type="protein sequence ID" value="KAJ8664031.1"/>
    <property type="molecule type" value="Genomic_DNA"/>
</dbReference>